<protein>
    <submittedName>
        <fullName evidence="2">Uncharacterized protein</fullName>
    </submittedName>
</protein>
<dbReference type="PANTHER" id="PTHR31033:SF18">
    <property type="entry name" value="OS06G0115800 PROTEIN"/>
    <property type="match status" value="1"/>
</dbReference>
<organism evidence="2">
    <name type="scientific">Aegilops tauschii</name>
    <name type="common">Tausch's goatgrass</name>
    <name type="synonym">Aegilops squarrosa</name>
    <dbReference type="NCBI Taxonomy" id="37682"/>
    <lineage>
        <taxon>Eukaryota</taxon>
        <taxon>Viridiplantae</taxon>
        <taxon>Streptophyta</taxon>
        <taxon>Embryophyta</taxon>
        <taxon>Tracheophyta</taxon>
        <taxon>Spermatophyta</taxon>
        <taxon>Magnoliopsida</taxon>
        <taxon>Liliopsida</taxon>
        <taxon>Poales</taxon>
        <taxon>Poaceae</taxon>
        <taxon>BOP clade</taxon>
        <taxon>Pooideae</taxon>
        <taxon>Triticodae</taxon>
        <taxon>Triticeae</taxon>
        <taxon>Triticinae</taxon>
        <taxon>Aegilops</taxon>
    </lineage>
</organism>
<dbReference type="EnsemblPlants" id="EMT26373">
    <property type="protein sequence ID" value="EMT26373"/>
    <property type="gene ID" value="F775_25259"/>
</dbReference>
<dbReference type="InterPro" id="IPR036872">
    <property type="entry name" value="CH_dom_sf"/>
</dbReference>
<accession>M8BX51</accession>
<name>M8BX51_AEGTA</name>
<dbReference type="SUPFAM" id="SSF47576">
    <property type="entry name" value="Calponin-homology domain, CH-domain"/>
    <property type="match status" value="1"/>
</dbReference>
<proteinExistence type="predicted"/>
<dbReference type="GO" id="GO:0009507">
    <property type="term" value="C:chloroplast"/>
    <property type="evidence" value="ECO:0007669"/>
    <property type="project" value="TreeGrafter"/>
</dbReference>
<evidence type="ECO:0000256" key="1">
    <source>
        <dbReference type="SAM" id="MobiDB-lite"/>
    </source>
</evidence>
<sequence>MRTTFWIGSGKQGSAPARGSKGLIFEDGPGFESAFKLFHGQDGIVPLSGRSYVPDENRSEITDVNPEPALPFNPFAARAATISLSTFGPFGFNFYNGKGKKQNKKPNNLDQSHKKPNKPDQNSMKIVNKDEFDHVYKLLEYILKKRQEAEAGATAVVPWKWRVMEAELGSAKLCEAKPGYADKQAEGEGGRVPQMEALGQGGEVKRTGSRAATLIGSSFTSVPQLYSLADRHASRRKVFAPSDSHKKKLHNCIMAVQYMKEAPVLISDADAVRVSAEYILNGDKELILAFLWNMFIHMQSN</sequence>
<reference evidence="2" key="1">
    <citation type="submission" date="2015-06" db="UniProtKB">
        <authorList>
            <consortium name="EnsemblPlants"/>
        </authorList>
    </citation>
    <scope>IDENTIFICATION</scope>
</reference>
<dbReference type="AlphaFoldDB" id="M8BX51"/>
<evidence type="ECO:0000313" key="2">
    <source>
        <dbReference type="EnsemblPlants" id="EMT26373"/>
    </source>
</evidence>
<dbReference type="Gene3D" id="1.10.418.10">
    <property type="entry name" value="Calponin-like domain"/>
    <property type="match status" value="1"/>
</dbReference>
<dbReference type="PANTHER" id="PTHR31033">
    <property type="entry name" value="PROTEIN, PUTATIVE-RELATED"/>
    <property type="match status" value="1"/>
</dbReference>
<feature type="region of interest" description="Disordered" evidence="1">
    <location>
        <begin position="99"/>
        <end position="125"/>
    </location>
</feature>